<feature type="chain" id="PRO_5023135101" description="Ice-binding protein C-terminal domain-containing protein" evidence="1">
    <location>
        <begin position="20"/>
        <end position="210"/>
    </location>
</feature>
<protein>
    <recommendedName>
        <fullName evidence="2">Ice-binding protein C-terminal domain-containing protein</fullName>
    </recommendedName>
</protein>
<dbReference type="Proteomes" id="UP000318478">
    <property type="component" value="Unassembled WGS sequence"/>
</dbReference>
<sequence precursor="true">MKQLCLITAAMLTASIAHAALLDSTFTNLDFDASTQAHFPDGWDSATYDIPGWQNATAITDGGIEFEGAWWGPLQEYSAFVKSGEGLYNLSSYVIQSGDVFDISTFAKRWNSNDAPEMVVTLFHGADASTNVIGSFNTGVLTDAWTEYGGTIAATAASVGQTLGVRVDGAGTWFTNFDELSISTVPEPTSLGVLGLGGLALACVRRRTAC</sequence>
<dbReference type="NCBIfam" id="TIGR02595">
    <property type="entry name" value="PEP_CTERM"/>
    <property type="match status" value="1"/>
</dbReference>
<name>A0A5C5ZE72_9BACT</name>
<comment type="caution">
    <text evidence="3">The sequence shown here is derived from an EMBL/GenBank/DDBJ whole genome shotgun (WGS) entry which is preliminary data.</text>
</comment>
<feature type="signal peptide" evidence="1">
    <location>
        <begin position="1"/>
        <end position="19"/>
    </location>
</feature>
<evidence type="ECO:0000313" key="4">
    <source>
        <dbReference type="Proteomes" id="UP000318478"/>
    </source>
</evidence>
<dbReference type="AlphaFoldDB" id="A0A5C5ZE72"/>
<dbReference type="RefSeq" id="WP_197527566.1">
    <property type="nucleotide sequence ID" value="NZ_SJPO01000001.1"/>
</dbReference>
<accession>A0A5C5ZE72</accession>
<dbReference type="Pfam" id="PF07589">
    <property type="entry name" value="PEP-CTERM"/>
    <property type="match status" value="1"/>
</dbReference>
<evidence type="ECO:0000313" key="3">
    <source>
        <dbReference type="EMBL" id="TWT85367.1"/>
    </source>
</evidence>
<reference evidence="3 4" key="1">
    <citation type="submission" date="2019-02" db="EMBL/GenBank/DDBJ databases">
        <title>Deep-cultivation of Planctomycetes and their phenomic and genomic characterization uncovers novel biology.</title>
        <authorList>
            <person name="Wiegand S."/>
            <person name="Jogler M."/>
            <person name="Boedeker C."/>
            <person name="Pinto D."/>
            <person name="Vollmers J."/>
            <person name="Rivas-Marin E."/>
            <person name="Kohn T."/>
            <person name="Peeters S.H."/>
            <person name="Heuer A."/>
            <person name="Rast P."/>
            <person name="Oberbeckmann S."/>
            <person name="Bunk B."/>
            <person name="Jeske O."/>
            <person name="Meyerdierks A."/>
            <person name="Storesund J.E."/>
            <person name="Kallscheuer N."/>
            <person name="Luecker S."/>
            <person name="Lage O.M."/>
            <person name="Pohl T."/>
            <person name="Merkel B.J."/>
            <person name="Hornburger P."/>
            <person name="Mueller R.-W."/>
            <person name="Bruemmer F."/>
            <person name="Labrenz M."/>
            <person name="Spormann A.M."/>
            <person name="Op Den Camp H."/>
            <person name="Overmann J."/>
            <person name="Amann R."/>
            <person name="Jetten M.S.M."/>
            <person name="Mascher T."/>
            <person name="Medema M.H."/>
            <person name="Devos D.P."/>
            <person name="Kaster A.-K."/>
            <person name="Ovreas L."/>
            <person name="Rohde M."/>
            <person name="Galperin M.Y."/>
            <person name="Jogler C."/>
        </authorList>
    </citation>
    <scope>NUCLEOTIDE SEQUENCE [LARGE SCALE GENOMIC DNA]</scope>
    <source>
        <strain evidence="3 4">Pla123a</strain>
    </source>
</reference>
<evidence type="ECO:0000256" key="1">
    <source>
        <dbReference type="SAM" id="SignalP"/>
    </source>
</evidence>
<organism evidence="3 4">
    <name type="scientific">Posidoniimonas polymericola</name>
    <dbReference type="NCBI Taxonomy" id="2528002"/>
    <lineage>
        <taxon>Bacteria</taxon>
        <taxon>Pseudomonadati</taxon>
        <taxon>Planctomycetota</taxon>
        <taxon>Planctomycetia</taxon>
        <taxon>Pirellulales</taxon>
        <taxon>Lacipirellulaceae</taxon>
        <taxon>Posidoniimonas</taxon>
    </lineage>
</organism>
<keyword evidence="4" id="KW-1185">Reference proteome</keyword>
<evidence type="ECO:0000259" key="2">
    <source>
        <dbReference type="Pfam" id="PF07589"/>
    </source>
</evidence>
<proteinExistence type="predicted"/>
<gene>
    <name evidence="3" type="ORF">Pla123a_01740</name>
</gene>
<feature type="domain" description="Ice-binding protein C-terminal" evidence="2">
    <location>
        <begin position="184"/>
        <end position="207"/>
    </location>
</feature>
<dbReference type="EMBL" id="SJPO01000001">
    <property type="protein sequence ID" value="TWT85367.1"/>
    <property type="molecule type" value="Genomic_DNA"/>
</dbReference>
<keyword evidence="1" id="KW-0732">Signal</keyword>
<dbReference type="InterPro" id="IPR013424">
    <property type="entry name" value="Ice-binding_C"/>
</dbReference>